<comment type="caution">
    <text evidence="1">The sequence shown here is derived from an EMBL/GenBank/DDBJ whole genome shotgun (WGS) entry which is preliminary data.</text>
</comment>
<dbReference type="AlphaFoldDB" id="A0AA40AX95"/>
<keyword evidence="2" id="KW-1185">Reference proteome</keyword>
<sequence>MAPDCDRADCFGVEQCYSSDNCDSLRVEQRRTAAPQSLILQQPQRPIPAIQEQALSFWPANDYGQPVLPDSVAQARYLTLLASYYQDLINHYQQREHKIAMITVPRPPGMSPNYQGNPSSIANQSADIDDRMNTSVSVTGLPPTIDVHGLLRCIRGFGRIKATVINGPDPNKGHTLSAAKIIFFDVEPAQRFLACYGPGSKDGGWLVQDRLARVLPNRIKVAQSDKPSNHSRVLVISGPEQYVSYESLEQIFASRAIEYQMDEVIPRPHKVEGWATIELRFGSYRGQASQAMMVVKRELRVFGIGGRFGVDPCA</sequence>
<dbReference type="InterPro" id="IPR035979">
    <property type="entry name" value="RBD_domain_sf"/>
</dbReference>
<protein>
    <submittedName>
        <fullName evidence="1">Uncharacterized protein</fullName>
    </submittedName>
</protein>
<name>A0AA40AX95_9PEZI</name>
<dbReference type="Proteomes" id="UP001172159">
    <property type="component" value="Unassembled WGS sequence"/>
</dbReference>
<evidence type="ECO:0000313" key="1">
    <source>
        <dbReference type="EMBL" id="KAK0723631.1"/>
    </source>
</evidence>
<evidence type="ECO:0000313" key="2">
    <source>
        <dbReference type="Proteomes" id="UP001172159"/>
    </source>
</evidence>
<organism evidence="1 2">
    <name type="scientific">Apiosordaria backusii</name>
    <dbReference type="NCBI Taxonomy" id="314023"/>
    <lineage>
        <taxon>Eukaryota</taxon>
        <taxon>Fungi</taxon>
        <taxon>Dikarya</taxon>
        <taxon>Ascomycota</taxon>
        <taxon>Pezizomycotina</taxon>
        <taxon>Sordariomycetes</taxon>
        <taxon>Sordariomycetidae</taxon>
        <taxon>Sordariales</taxon>
        <taxon>Lasiosphaeriaceae</taxon>
        <taxon>Apiosordaria</taxon>
    </lineage>
</organism>
<dbReference type="EMBL" id="JAUKTV010000011">
    <property type="protein sequence ID" value="KAK0723631.1"/>
    <property type="molecule type" value="Genomic_DNA"/>
</dbReference>
<dbReference type="SUPFAM" id="SSF54928">
    <property type="entry name" value="RNA-binding domain, RBD"/>
    <property type="match status" value="1"/>
</dbReference>
<accession>A0AA40AX95</accession>
<gene>
    <name evidence="1" type="ORF">B0T21DRAFT_337169</name>
</gene>
<dbReference type="GO" id="GO:0003676">
    <property type="term" value="F:nucleic acid binding"/>
    <property type="evidence" value="ECO:0007669"/>
    <property type="project" value="InterPro"/>
</dbReference>
<proteinExistence type="predicted"/>
<reference evidence="1" key="1">
    <citation type="submission" date="2023-06" db="EMBL/GenBank/DDBJ databases">
        <title>Genome-scale phylogeny and comparative genomics of the fungal order Sordariales.</title>
        <authorList>
            <consortium name="Lawrence Berkeley National Laboratory"/>
            <person name="Hensen N."/>
            <person name="Bonometti L."/>
            <person name="Westerberg I."/>
            <person name="Brannstrom I.O."/>
            <person name="Guillou S."/>
            <person name="Cros-Aarteil S."/>
            <person name="Calhoun S."/>
            <person name="Haridas S."/>
            <person name="Kuo A."/>
            <person name="Mondo S."/>
            <person name="Pangilinan J."/>
            <person name="Riley R."/>
            <person name="Labutti K."/>
            <person name="Andreopoulos B."/>
            <person name="Lipzen A."/>
            <person name="Chen C."/>
            <person name="Yanf M."/>
            <person name="Daum C."/>
            <person name="Ng V."/>
            <person name="Clum A."/>
            <person name="Steindorff A."/>
            <person name="Ohm R."/>
            <person name="Martin F."/>
            <person name="Silar P."/>
            <person name="Natvig D."/>
            <person name="Lalanne C."/>
            <person name="Gautier V."/>
            <person name="Ament-Velasquez S.L."/>
            <person name="Kruys A."/>
            <person name="Hutchinson M.I."/>
            <person name="Powell A.J."/>
            <person name="Barry K."/>
            <person name="Miller A.N."/>
            <person name="Grigoriev I.V."/>
            <person name="Debuchy R."/>
            <person name="Gladieux P."/>
            <person name="Thoren M.H."/>
            <person name="Johannesson H."/>
        </authorList>
    </citation>
    <scope>NUCLEOTIDE SEQUENCE</scope>
    <source>
        <strain evidence="1">CBS 540.89</strain>
    </source>
</reference>